<dbReference type="GO" id="GO:0015074">
    <property type="term" value="P:DNA integration"/>
    <property type="evidence" value="ECO:0007669"/>
    <property type="project" value="UniProtKB-KW"/>
</dbReference>
<name>A0A930BTE3_9RHOO</name>
<protein>
    <submittedName>
        <fullName evidence="8">Integron integrase</fullName>
    </submittedName>
</protein>
<dbReference type="InterPro" id="IPR004107">
    <property type="entry name" value="Integrase_SAM-like_N"/>
</dbReference>
<dbReference type="AlphaFoldDB" id="A0A930BTE3"/>
<keyword evidence="4" id="KW-0233">DNA recombination</keyword>
<comment type="similarity">
    <text evidence="1">Belongs to the 'phage' integrase family.</text>
</comment>
<evidence type="ECO:0000256" key="5">
    <source>
        <dbReference type="PROSITE-ProRule" id="PRU01248"/>
    </source>
</evidence>
<evidence type="ECO:0000256" key="2">
    <source>
        <dbReference type="ARBA" id="ARBA00022908"/>
    </source>
</evidence>
<evidence type="ECO:0000313" key="9">
    <source>
        <dbReference type="Proteomes" id="UP000718593"/>
    </source>
</evidence>
<dbReference type="EMBL" id="JABZMI010000264">
    <property type="protein sequence ID" value="MBF1165728.1"/>
    <property type="molecule type" value="Genomic_DNA"/>
</dbReference>
<dbReference type="Proteomes" id="UP000718593">
    <property type="component" value="Unassembled WGS sequence"/>
</dbReference>
<evidence type="ECO:0000259" key="7">
    <source>
        <dbReference type="PROSITE" id="PS51900"/>
    </source>
</evidence>
<dbReference type="InterPro" id="IPR011946">
    <property type="entry name" value="Integrase_integron-type"/>
</dbReference>
<organism evidence="8 9">
    <name type="scientific">Dechloromonas agitata</name>
    <dbReference type="NCBI Taxonomy" id="73030"/>
    <lineage>
        <taxon>Bacteria</taxon>
        <taxon>Pseudomonadati</taxon>
        <taxon>Pseudomonadota</taxon>
        <taxon>Betaproteobacteria</taxon>
        <taxon>Rhodocyclales</taxon>
        <taxon>Azonexaceae</taxon>
        <taxon>Dechloromonas</taxon>
    </lineage>
</organism>
<dbReference type="GO" id="GO:0006310">
    <property type="term" value="P:DNA recombination"/>
    <property type="evidence" value="ECO:0007669"/>
    <property type="project" value="UniProtKB-KW"/>
</dbReference>
<feature type="domain" description="Tyr recombinase" evidence="6">
    <location>
        <begin position="120"/>
        <end position="333"/>
    </location>
</feature>
<feature type="domain" description="Core-binding (CB)" evidence="7">
    <location>
        <begin position="22"/>
        <end position="102"/>
    </location>
</feature>
<gene>
    <name evidence="8" type="ORF">HXL68_11910</name>
</gene>
<dbReference type="PANTHER" id="PTHR30349:SF64">
    <property type="entry name" value="PROPHAGE INTEGRASE INTD-RELATED"/>
    <property type="match status" value="1"/>
</dbReference>
<dbReference type="CDD" id="cd01193">
    <property type="entry name" value="INT_IntI_C"/>
    <property type="match status" value="1"/>
</dbReference>
<dbReference type="NCBIfam" id="NF011946">
    <property type="entry name" value="PRK15417.1"/>
    <property type="match status" value="1"/>
</dbReference>
<dbReference type="SUPFAM" id="SSF56349">
    <property type="entry name" value="DNA breaking-rejoining enzymes"/>
    <property type="match status" value="1"/>
</dbReference>
<dbReference type="NCBIfam" id="TIGR02249">
    <property type="entry name" value="integrase_gron"/>
    <property type="match status" value="1"/>
</dbReference>
<evidence type="ECO:0000313" key="8">
    <source>
        <dbReference type="EMBL" id="MBF1165728.1"/>
    </source>
</evidence>
<evidence type="ECO:0000256" key="3">
    <source>
        <dbReference type="ARBA" id="ARBA00023125"/>
    </source>
</evidence>
<reference evidence="8" key="1">
    <citation type="submission" date="2020-04" db="EMBL/GenBank/DDBJ databases">
        <title>Deep metagenomics examines the oral microbiome during advanced dental caries in children, revealing novel taxa and co-occurrences with host molecules.</title>
        <authorList>
            <person name="Baker J.L."/>
            <person name="Morton J.T."/>
            <person name="Dinis M."/>
            <person name="Alvarez R."/>
            <person name="Tran N.C."/>
            <person name="Knight R."/>
            <person name="Edlund A."/>
        </authorList>
    </citation>
    <scope>NUCLEOTIDE SEQUENCE</scope>
    <source>
        <strain evidence="8">JCVI_32_bin.24</strain>
    </source>
</reference>
<evidence type="ECO:0000256" key="1">
    <source>
        <dbReference type="ARBA" id="ARBA00008857"/>
    </source>
</evidence>
<dbReference type="Gene3D" id="1.10.443.10">
    <property type="entry name" value="Intergrase catalytic core"/>
    <property type="match status" value="1"/>
</dbReference>
<dbReference type="Pfam" id="PF00589">
    <property type="entry name" value="Phage_integrase"/>
    <property type="match status" value="1"/>
</dbReference>
<dbReference type="PANTHER" id="PTHR30349">
    <property type="entry name" value="PHAGE INTEGRASE-RELATED"/>
    <property type="match status" value="1"/>
</dbReference>
<comment type="caution">
    <text evidence="8">The sequence shown here is derived from an EMBL/GenBank/DDBJ whole genome shotgun (WGS) entry which is preliminary data.</text>
</comment>
<sequence>MYSAKYPVKPCKPADRPALKSVRLLDQVRERIRYKHYSIRTEESYVYWVRGFIRFHQLKHPKDMGSAEVTAFLSWLAAERGVAPSTHKQALSALLFLYREVLEIDLPWMNEILRPKDRVRVPTVLSVGEVARLFAALEGQMALLARLLYGTGLRLMEALRLRVKDVDFERREIVVRGGKGGKDRRVMLPDSLAAPIKDQLAHARLIWSQDRERSLPGVFMPDALDRKYPNAGMQWAWFWVWPAPELSIDPRSGVRRRHHLYEQRLQRAIKQAVLLAGVSKQVSVHTLRHSFATHLLESGYDIRTVQELLGHSDVSTTMIYTHVLNRGGLGVMSPVDRMAASSLVG</sequence>
<dbReference type="PROSITE" id="PS51900">
    <property type="entry name" value="CB"/>
    <property type="match status" value="1"/>
</dbReference>
<dbReference type="Pfam" id="PF13495">
    <property type="entry name" value="Phage_int_SAM_4"/>
    <property type="match status" value="1"/>
</dbReference>
<keyword evidence="2" id="KW-0229">DNA integration</keyword>
<dbReference type="InterPro" id="IPR002104">
    <property type="entry name" value="Integrase_catalytic"/>
</dbReference>
<dbReference type="InterPro" id="IPR044068">
    <property type="entry name" value="CB"/>
</dbReference>
<dbReference type="InterPro" id="IPR010998">
    <property type="entry name" value="Integrase_recombinase_N"/>
</dbReference>
<evidence type="ECO:0000256" key="4">
    <source>
        <dbReference type="ARBA" id="ARBA00023172"/>
    </source>
</evidence>
<dbReference type="InterPro" id="IPR011010">
    <property type="entry name" value="DNA_brk_join_enz"/>
</dbReference>
<dbReference type="PROSITE" id="PS51898">
    <property type="entry name" value="TYR_RECOMBINASE"/>
    <property type="match status" value="1"/>
</dbReference>
<keyword evidence="3 5" id="KW-0238">DNA-binding</keyword>
<dbReference type="Gene3D" id="1.10.150.130">
    <property type="match status" value="1"/>
</dbReference>
<accession>A0A930BTE3</accession>
<proteinExistence type="inferred from homology"/>
<dbReference type="InterPro" id="IPR013762">
    <property type="entry name" value="Integrase-like_cat_sf"/>
</dbReference>
<evidence type="ECO:0000259" key="6">
    <source>
        <dbReference type="PROSITE" id="PS51898"/>
    </source>
</evidence>
<dbReference type="GO" id="GO:0003677">
    <property type="term" value="F:DNA binding"/>
    <property type="evidence" value="ECO:0007669"/>
    <property type="project" value="UniProtKB-UniRule"/>
</dbReference>
<dbReference type="InterPro" id="IPR050090">
    <property type="entry name" value="Tyrosine_recombinase_XerCD"/>
</dbReference>